<keyword evidence="1" id="KW-0472">Membrane</keyword>
<gene>
    <name evidence="2" type="ORF">IAA64_08695</name>
</gene>
<dbReference type="Pfam" id="PF09578">
    <property type="entry name" value="Spore_YabQ"/>
    <property type="match status" value="1"/>
</dbReference>
<feature type="transmembrane region" description="Helical" evidence="1">
    <location>
        <begin position="41"/>
        <end position="66"/>
    </location>
</feature>
<dbReference type="InterPro" id="IPR019074">
    <property type="entry name" value="YabQ"/>
</dbReference>
<reference evidence="2" key="1">
    <citation type="submission" date="2020-10" db="EMBL/GenBank/DDBJ databases">
        <authorList>
            <person name="Gilroy R."/>
        </authorList>
    </citation>
    <scope>NUCLEOTIDE SEQUENCE</scope>
    <source>
        <strain evidence="2">CHK183-6373</strain>
    </source>
</reference>
<proteinExistence type="predicted"/>
<comment type="caution">
    <text evidence="2">The sequence shown here is derived from an EMBL/GenBank/DDBJ whole genome shotgun (WGS) entry which is preliminary data.</text>
</comment>
<keyword evidence="1" id="KW-0812">Transmembrane</keyword>
<feature type="transmembrane region" description="Helical" evidence="1">
    <location>
        <begin position="6"/>
        <end position="29"/>
    </location>
</feature>
<dbReference type="AlphaFoldDB" id="A0A9D1P7S9"/>
<dbReference type="NCBIfam" id="TIGR02893">
    <property type="entry name" value="spore_yabQ"/>
    <property type="match status" value="1"/>
</dbReference>
<keyword evidence="1" id="KW-1133">Transmembrane helix</keyword>
<protein>
    <submittedName>
        <fullName evidence="2">Spore cortex biosynthesis protein YabQ</fullName>
    </submittedName>
</protein>
<reference evidence="2" key="2">
    <citation type="journal article" date="2021" name="PeerJ">
        <title>Extensive microbial diversity within the chicken gut microbiome revealed by metagenomics and culture.</title>
        <authorList>
            <person name="Gilroy R."/>
            <person name="Ravi A."/>
            <person name="Getino M."/>
            <person name="Pursley I."/>
            <person name="Horton D.L."/>
            <person name="Alikhan N.F."/>
            <person name="Baker D."/>
            <person name="Gharbi K."/>
            <person name="Hall N."/>
            <person name="Watson M."/>
            <person name="Adriaenssens E.M."/>
            <person name="Foster-Nyarko E."/>
            <person name="Jarju S."/>
            <person name="Secka A."/>
            <person name="Antonio M."/>
            <person name="Oren A."/>
            <person name="Chaudhuri R.R."/>
            <person name="La Ragione R."/>
            <person name="Hildebrand F."/>
            <person name="Pallen M.J."/>
        </authorList>
    </citation>
    <scope>NUCLEOTIDE SEQUENCE</scope>
    <source>
        <strain evidence="2">CHK183-6373</strain>
    </source>
</reference>
<sequence length="115" mass="12243">MLFYTVGQGYVFLAALAAGAAIGLLYDALRGVRWLLEAGPWLNLAADVAFGIGAGAIAIGCVYFAAYGELRAYSLLGMLCGCILYSASVSRLMRAGAQRLSRALRDFRAKKNQSL</sequence>
<feature type="transmembrane region" description="Helical" evidence="1">
    <location>
        <begin position="72"/>
        <end position="93"/>
    </location>
</feature>
<dbReference type="Proteomes" id="UP000886884">
    <property type="component" value="Unassembled WGS sequence"/>
</dbReference>
<dbReference type="EMBL" id="DVOT01000154">
    <property type="protein sequence ID" value="HIV28034.1"/>
    <property type="molecule type" value="Genomic_DNA"/>
</dbReference>
<evidence type="ECO:0000256" key="1">
    <source>
        <dbReference type="SAM" id="Phobius"/>
    </source>
</evidence>
<accession>A0A9D1P7S9</accession>
<evidence type="ECO:0000313" key="3">
    <source>
        <dbReference type="Proteomes" id="UP000886884"/>
    </source>
</evidence>
<name>A0A9D1P7S9_9FIRM</name>
<organism evidence="2 3">
    <name type="scientific">Candidatus Ornithocaccomicrobium faecavium</name>
    <dbReference type="NCBI Taxonomy" id="2840890"/>
    <lineage>
        <taxon>Bacteria</taxon>
        <taxon>Bacillati</taxon>
        <taxon>Bacillota</taxon>
        <taxon>Clostridia</taxon>
        <taxon>Candidatus Ornithocaccomicrobium</taxon>
    </lineage>
</organism>
<evidence type="ECO:0000313" key="2">
    <source>
        <dbReference type="EMBL" id="HIV28034.1"/>
    </source>
</evidence>